<feature type="transmembrane region" description="Helical" evidence="7">
    <location>
        <begin position="230"/>
        <end position="256"/>
    </location>
</feature>
<evidence type="ECO:0000259" key="8">
    <source>
        <dbReference type="PROSITE" id="PS50928"/>
    </source>
</evidence>
<dbReference type="CDD" id="cd06261">
    <property type="entry name" value="TM_PBP2"/>
    <property type="match status" value="1"/>
</dbReference>
<comment type="subcellular location">
    <subcellularLocation>
        <location evidence="1">Cell membrane</location>
        <topology evidence="1">Multi-pass membrane protein</topology>
    </subcellularLocation>
</comment>
<comment type="caution">
    <text evidence="9">The sequence shown here is derived from an EMBL/GenBank/DDBJ whole genome shotgun (WGS) entry which is preliminary data.</text>
</comment>
<protein>
    <recommendedName>
        <fullName evidence="8">ABC transmembrane type-1 domain-containing protein</fullName>
    </recommendedName>
</protein>
<proteinExistence type="predicted"/>
<dbReference type="Gene3D" id="1.10.3720.10">
    <property type="entry name" value="MetI-like"/>
    <property type="match status" value="1"/>
</dbReference>
<keyword evidence="5 7" id="KW-1133">Transmembrane helix</keyword>
<dbReference type="Pfam" id="PF00528">
    <property type="entry name" value="BPD_transp_1"/>
    <property type="match status" value="1"/>
</dbReference>
<dbReference type="PANTHER" id="PTHR43163">
    <property type="entry name" value="DIPEPTIDE TRANSPORT SYSTEM PERMEASE PROTEIN DPPB-RELATED"/>
    <property type="match status" value="1"/>
</dbReference>
<evidence type="ECO:0000256" key="6">
    <source>
        <dbReference type="ARBA" id="ARBA00023136"/>
    </source>
</evidence>
<dbReference type="InterPro" id="IPR035906">
    <property type="entry name" value="MetI-like_sf"/>
</dbReference>
<evidence type="ECO:0000313" key="9">
    <source>
        <dbReference type="EMBL" id="KKK66311.1"/>
    </source>
</evidence>
<accession>A0A0F9A297</accession>
<dbReference type="GO" id="GO:0071916">
    <property type="term" value="F:dipeptide transmembrane transporter activity"/>
    <property type="evidence" value="ECO:0007669"/>
    <property type="project" value="TreeGrafter"/>
</dbReference>
<reference evidence="9" key="1">
    <citation type="journal article" date="2015" name="Nature">
        <title>Complex archaea that bridge the gap between prokaryotes and eukaryotes.</title>
        <authorList>
            <person name="Spang A."/>
            <person name="Saw J.H."/>
            <person name="Jorgensen S.L."/>
            <person name="Zaremba-Niedzwiedzka K."/>
            <person name="Martijn J."/>
            <person name="Lind A.E."/>
            <person name="van Eijk R."/>
            <person name="Schleper C."/>
            <person name="Guy L."/>
            <person name="Ettema T.J."/>
        </authorList>
    </citation>
    <scope>NUCLEOTIDE SEQUENCE</scope>
</reference>
<evidence type="ECO:0000256" key="2">
    <source>
        <dbReference type="ARBA" id="ARBA00022448"/>
    </source>
</evidence>
<keyword evidence="6 7" id="KW-0472">Membrane</keyword>
<dbReference type="AlphaFoldDB" id="A0A0F9A297"/>
<dbReference type="PANTHER" id="PTHR43163:SF6">
    <property type="entry name" value="DIPEPTIDE TRANSPORT SYSTEM PERMEASE PROTEIN DPPB-RELATED"/>
    <property type="match status" value="1"/>
</dbReference>
<evidence type="ECO:0000256" key="5">
    <source>
        <dbReference type="ARBA" id="ARBA00022989"/>
    </source>
</evidence>
<organism evidence="9">
    <name type="scientific">marine sediment metagenome</name>
    <dbReference type="NCBI Taxonomy" id="412755"/>
    <lineage>
        <taxon>unclassified sequences</taxon>
        <taxon>metagenomes</taxon>
        <taxon>ecological metagenomes</taxon>
    </lineage>
</organism>
<keyword evidence="2" id="KW-0813">Transport</keyword>
<dbReference type="SUPFAM" id="SSF161098">
    <property type="entry name" value="MetI-like"/>
    <property type="match status" value="1"/>
</dbReference>
<keyword evidence="3" id="KW-1003">Cell membrane</keyword>
<gene>
    <name evidence="9" type="ORF">LCGC14_2965390</name>
</gene>
<feature type="transmembrane region" description="Helical" evidence="7">
    <location>
        <begin position="276"/>
        <end position="302"/>
    </location>
</feature>
<feature type="transmembrane region" description="Helical" evidence="7">
    <location>
        <begin position="128"/>
        <end position="156"/>
    </location>
</feature>
<evidence type="ECO:0000256" key="4">
    <source>
        <dbReference type="ARBA" id="ARBA00022692"/>
    </source>
</evidence>
<dbReference type="GO" id="GO:0005886">
    <property type="term" value="C:plasma membrane"/>
    <property type="evidence" value="ECO:0007669"/>
    <property type="project" value="UniProtKB-SubCell"/>
</dbReference>
<keyword evidence="4 7" id="KW-0812">Transmembrane</keyword>
<sequence length="309" mass="33788">GVSLLISGLLQMLPGNAADIILAESGGFNTNLTKEKIESDLGLNKEFLGVSQLGFLTQWGEWMGGVVQGDFGDYFRGGKPISRELEARLPVTLQLAAMAMVLSLIIAIPIGVLSAVRQDTPIDYVARSSAIFMLAVPGFWLGVIFFVLVGRWAGWLLPPLIYQDPWENLGGNLKQMWAPATILAFALAGGVMRLTRGQMLEVLRQDYIRTAWSKGLQERTVIMRHAVKNAFIPVLSLIGVQIPILISGSVVLESIFGLPGVGRMLLDGLFQREYLAVLAINLLIASVIVVTNFVVDVTYSFLDPRIRYA</sequence>
<dbReference type="PROSITE" id="PS50928">
    <property type="entry name" value="ABC_TM1"/>
    <property type="match status" value="1"/>
</dbReference>
<feature type="non-terminal residue" evidence="9">
    <location>
        <position position="1"/>
    </location>
</feature>
<dbReference type="EMBL" id="LAZR01060135">
    <property type="protein sequence ID" value="KKK66311.1"/>
    <property type="molecule type" value="Genomic_DNA"/>
</dbReference>
<evidence type="ECO:0000256" key="1">
    <source>
        <dbReference type="ARBA" id="ARBA00004651"/>
    </source>
</evidence>
<dbReference type="InterPro" id="IPR000515">
    <property type="entry name" value="MetI-like"/>
</dbReference>
<feature type="transmembrane region" description="Helical" evidence="7">
    <location>
        <begin position="176"/>
        <end position="195"/>
    </location>
</feature>
<name>A0A0F9A297_9ZZZZ</name>
<evidence type="ECO:0000256" key="3">
    <source>
        <dbReference type="ARBA" id="ARBA00022475"/>
    </source>
</evidence>
<feature type="transmembrane region" description="Helical" evidence="7">
    <location>
        <begin position="95"/>
        <end position="116"/>
    </location>
</feature>
<feature type="domain" description="ABC transmembrane type-1" evidence="8">
    <location>
        <begin position="89"/>
        <end position="295"/>
    </location>
</feature>
<evidence type="ECO:0000256" key="7">
    <source>
        <dbReference type="SAM" id="Phobius"/>
    </source>
</evidence>